<accession>A0A9D4HMB3</accession>
<dbReference type="Proteomes" id="UP000828390">
    <property type="component" value="Unassembled WGS sequence"/>
</dbReference>
<name>A0A9D4HMB3_DREPO</name>
<evidence type="ECO:0000313" key="2">
    <source>
        <dbReference type="EMBL" id="KAH3723851.1"/>
    </source>
</evidence>
<dbReference type="GO" id="GO:0003989">
    <property type="term" value="F:acetyl-CoA carboxylase activity"/>
    <property type="evidence" value="ECO:0007669"/>
    <property type="project" value="InterPro"/>
</dbReference>
<dbReference type="EMBL" id="JAIWYP010000012">
    <property type="protein sequence ID" value="KAH3723851.1"/>
    <property type="molecule type" value="Genomic_DNA"/>
</dbReference>
<feature type="domain" description="Acetyl-CoA carboxylase central" evidence="1">
    <location>
        <begin position="10"/>
        <end position="49"/>
    </location>
</feature>
<organism evidence="2 3">
    <name type="scientific">Dreissena polymorpha</name>
    <name type="common">Zebra mussel</name>
    <name type="synonym">Mytilus polymorpha</name>
    <dbReference type="NCBI Taxonomy" id="45954"/>
    <lineage>
        <taxon>Eukaryota</taxon>
        <taxon>Metazoa</taxon>
        <taxon>Spiralia</taxon>
        <taxon>Lophotrochozoa</taxon>
        <taxon>Mollusca</taxon>
        <taxon>Bivalvia</taxon>
        <taxon>Autobranchia</taxon>
        <taxon>Heteroconchia</taxon>
        <taxon>Euheterodonta</taxon>
        <taxon>Imparidentia</taxon>
        <taxon>Neoheterodontei</taxon>
        <taxon>Myida</taxon>
        <taxon>Dreissenoidea</taxon>
        <taxon>Dreissenidae</taxon>
        <taxon>Dreissena</taxon>
    </lineage>
</organism>
<dbReference type="InterPro" id="IPR013537">
    <property type="entry name" value="AcCoA_COase_cen"/>
</dbReference>
<dbReference type="GO" id="GO:0005524">
    <property type="term" value="F:ATP binding"/>
    <property type="evidence" value="ECO:0007669"/>
    <property type="project" value="InterPro"/>
</dbReference>
<dbReference type="Pfam" id="PF08326">
    <property type="entry name" value="ACC_central"/>
    <property type="match status" value="1"/>
</dbReference>
<evidence type="ECO:0000313" key="3">
    <source>
        <dbReference type="Proteomes" id="UP000828390"/>
    </source>
</evidence>
<proteinExistence type="predicted"/>
<keyword evidence="3" id="KW-1185">Reference proteome</keyword>
<dbReference type="GO" id="GO:0006633">
    <property type="term" value="P:fatty acid biosynthetic process"/>
    <property type="evidence" value="ECO:0007669"/>
    <property type="project" value="InterPro"/>
</dbReference>
<gene>
    <name evidence="2" type="ORF">DPMN_049646</name>
</gene>
<reference evidence="2" key="2">
    <citation type="submission" date="2020-11" db="EMBL/GenBank/DDBJ databases">
        <authorList>
            <person name="McCartney M.A."/>
            <person name="Auch B."/>
            <person name="Kono T."/>
            <person name="Mallez S."/>
            <person name="Becker A."/>
            <person name="Gohl D.M."/>
            <person name="Silverstein K.A.T."/>
            <person name="Koren S."/>
            <person name="Bechman K.B."/>
            <person name="Herman A."/>
            <person name="Abrahante J.E."/>
            <person name="Garbe J."/>
        </authorList>
    </citation>
    <scope>NUCLEOTIDE SEQUENCE</scope>
    <source>
        <strain evidence="2">Duluth1</strain>
        <tissue evidence="2">Whole animal</tissue>
    </source>
</reference>
<comment type="caution">
    <text evidence="2">The sequence shown here is derived from an EMBL/GenBank/DDBJ whole genome shotgun (WGS) entry which is preliminary data.</text>
</comment>
<reference evidence="2" key="1">
    <citation type="journal article" date="2019" name="bioRxiv">
        <title>The Genome of the Zebra Mussel, Dreissena polymorpha: A Resource for Invasive Species Research.</title>
        <authorList>
            <person name="McCartney M.A."/>
            <person name="Auch B."/>
            <person name="Kono T."/>
            <person name="Mallez S."/>
            <person name="Zhang Y."/>
            <person name="Obille A."/>
            <person name="Becker A."/>
            <person name="Abrahante J.E."/>
            <person name="Garbe J."/>
            <person name="Badalamenti J.P."/>
            <person name="Herman A."/>
            <person name="Mangelson H."/>
            <person name="Liachko I."/>
            <person name="Sullivan S."/>
            <person name="Sone E.D."/>
            <person name="Koren S."/>
            <person name="Silverstein K.A.T."/>
            <person name="Beckman K.B."/>
            <person name="Gohl D.M."/>
        </authorList>
    </citation>
    <scope>NUCLEOTIDE SEQUENCE</scope>
    <source>
        <strain evidence="2">Duluth1</strain>
        <tissue evidence="2">Whole animal</tissue>
    </source>
</reference>
<evidence type="ECO:0000259" key="1">
    <source>
        <dbReference type="Pfam" id="PF08326"/>
    </source>
</evidence>
<sequence length="51" mass="5869">MMFLWLQGSWDKCVTHLMERNKEDMAAVTGIIFSSQAVQEKNKLVIQLIVS</sequence>
<protein>
    <recommendedName>
        <fullName evidence="1">Acetyl-CoA carboxylase central domain-containing protein</fullName>
    </recommendedName>
</protein>
<dbReference type="AlphaFoldDB" id="A0A9D4HMB3"/>